<dbReference type="Gene3D" id="3.40.50.300">
    <property type="entry name" value="P-loop containing nucleotide triphosphate hydrolases"/>
    <property type="match status" value="1"/>
</dbReference>
<dbReference type="RefSeq" id="WP_193666941.1">
    <property type="nucleotide sequence ID" value="NZ_JACDTV010000001.1"/>
</dbReference>
<keyword evidence="1" id="KW-0418">Kinase</keyword>
<keyword evidence="1" id="KW-0808">Transferase</keyword>
<dbReference type="GO" id="GO:0016301">
    <property type="term" value="F:kinase activity"/>
    <property type="evidence" value="ECO:0007669"/>
    <property type="project" value="UniProtKB-KW"/>
</dbReference>
<protein>
    <submittedName>
        <fullName evidence="1">Kinase</fullName>
    </submittedName>
</protein>
<name>A0ABS2MD62_9ACTN</name>
<dbReference type="SUPFAM" id="SSF52540">
    <property type="entry name" value="P-loop containing nucleoside triphosphate hydrolases"/>
    <property type="match status" value="1"/>
</dbReference>
<sequence>MARLIHLNGPPGIGKSTIARRYVAEHPGVLNCDIDLLRTLIGGWSEDFAGAGALIRPAALAMIEAYLGHGHDVVLPQMLIDPAQVELFESRAVAAGATYVERFLMDEQEASVQRFGRRGASRPEDPWHDQVRVIVERQGGETALVRCWVALEELQARRPSAQVVPSIEGAPEDTYRLLVESLSRGTRR</sequence>
<evidence type="ECO:0000313" key="1">
    <source>
        <dbReference type="EMBL" id="MBM7509142.1"/>
    </source>
</evidence>
<proteinExistence type="predicted"/>
<dbReference type="Pfam" id="PF13671">
    <property type="entry name" value="AAA_33"/>
    <property type="match status" value="1"/>
</dbReference>
<gene>
    <name evidence="1" type="ORF">JOE61_002956</name>
</gene>
<dbReference type="EMBL" id="JAFBBZ010000001">
    <property type="protein sequence ID" value="MBM7509142.1"/>
    <property type="molecule type" value="Genomic_DNA"/>
</dbReference>
<keyword evidence="2" id="KW-1185">Reference proteome</keyword>
<accession>A0ABS2MD62</accession>
<dbReference type="InterPro" id="IPR027417">
    <property type="entry name" value="P-loop_NTPase"/>
</dbReference>
<comment type="caution">
    <text evidence="1">The sequence shown here is derived from an EMBL/GenBank/DDBJ whole genome shotgun (WGS) entry which is preliminary data.</text>
</comment>
<organism evidence="1 2">
    <name type="scientific">Nocardioides salarius</name>
    <dbReference type="NCBI Taxonomy" id="374513"/>
    <lineage>
        <taxon>Bacteria</taxon>
        <taxon>Bacillati</taxon>
        <taxon>Actinomycetota</taxon>
        <taxon>Actinomycetes</taxon>
        <taxon>Propionibacteriales</taxon>
        <taxon>Nocardioidaceae</taxon>
        <taxon>Nocardioides</taxon>
    </lineage>
</organism>
<reference evidence="1 2" key="1">
    <citation type="submission" date="2021-01" db="EMBL/GenBank/DDBJ databases">
        <title>Sequencing the genomes of 1000 actinobacteria strains.</title>
        <authorList>
            <person name="Klenk H.-P."/>
        </authorList>
    </citation>
    <scope>NUCLEOTIDE SEQUENCE [LARGE SCALE GENOMIC DNA]</scope>
    <source>
        <strain evidence="1 2">DSM 18239</strain>
    </source>
</reference>
<evidence type="ECO:0000313" key="2">
    <source>
        <dbReference type="Proteomes" id="UP000732378"/>
    </source>
</evidence>
<dbReference type="Proteomes" id="UP000732378">
    <property type="component" value="Unassembled WGS sequence"/>
</dbReference>